<dbReference type="Pfam" id="PF10988">
    <property type="entry name" value="DUF2807"/>
    <property type="match status" value="1"/>
</dbReference>
<feature type="domain" description="Putative auto-transporter adhesin head GIN" evidence="2">
    <location>
        <begin position="55"/>
        <end position="206"/>
    </location>
</feature>
<feature type="signal peptide" evidence="1">
    <location>
        <begin position="1"/>
        <end position="19"/>
    </location>
</feature>
<dbReference type="AlphaFoldDB" id="A0A9Q3S2Z4"/>
<evidence type="ECO:0000256" key="1">
    <source>
        <dbReference type="SAM" id="SignalP"/>
    </source>
</evidence>
<dbReference type="PROSITE" id="PS51257">
    <property type="entry name" value="PROKAR_LIPOPROTEIN"/>
    <property type="match status" value="1"/>
</dbReference>
<dbReference type="InterPro" id="IPR021255">
    <property type="entry name" value="DUF2807"/>
</dbReference>
<protein>
    <submittedName>
        <fullName evidence="3">DUF2807 domain-containing protein</fullName>
    </submittedName>
</protein>
<accession>A0A9Q3S2Z4</accession>
<comment type="caution">
    <text evidence="3">The sequence shown here is derived from an EMBL/GenBank/DDBJ whole genome shotgun (WGS) entry which is preliminary data.</text>
</comment>
<evidence type="ECO:0000259" key="2">
    <source>
        <dbReference type="Pfam" id="PF10988"/>
    </source>
</evidence>
<organism evidence="3 4">
    <name type="scientific">Qipengyuania aquimaris</name>
    <dbReference type="NCBI Taxonomy" id="255984"/>
    <lineage>
        <taxon>Bacteria</taxon>
        <taxon>Pseudomonadati</taxon>
        <taxon>Pseudomonadota</taxon>
        <taxon>Alphaproteobacteria</taxon>
        <taxon>Sphingomonadales</taxon>
        <taxon>Erythrobacteraceae</taxon>
        <taxon>Qipengyuania</taxon>
    </lineage>
</organism>
<dbReference type="Gene3D" id="2.160.20.120">
    <property type="match status" value="1"/>
</dbReference>
<name>A0A9Q3S2Z4_9SPHN</name>
<sequence length="245" mass="25242">MPFSFKPLLACCAASLALAGCNHTYNSHDANWVGERTVGSGTIAQEEREVGAADTLVLSAPVNVVLTMGEPSLTVEADDNLLDFIVIEQVGGKLTILAEGTYTTRHPFNVYLSLPSLARIESPSAGDIEIQGWAAEGLDVESSGSGDITFEGALGSLKALARGSGDIDFSNSAIGSVDADANGSGDIAFGPVGNLDARVSGSGDIIASDVGNLIAWNNGSGDILYLSAKTVEILNHTGSGDIRER</sequence>
<dbReference type="RefSeq" id="WP_222405612.1">
    <property type="nucleotide sequence ID" value="NZ_JAHVKP010000001.1"/>
</dbReference>
<gene>
    <name evidence="3" type="ORF">KUV31_11440</name>
</gene>
<reference evidence="3" key="1">
    <citation type="submission" date="2021-06" db="EMBL/GenBank/DDBJ databases">
        <title>50 bacteria genomes isolated from Dapeng, Shenzhen, China.</title>
        <authorList>
            <person name="Zheng W."/>
            <person name="Yu S."/>
            <person name="Huang Y."/>
        </authorList>
    </citation>
    <scope>NUCLEOTIDE SEQUENCE</scope>
    <source>
        <strain evidence="3">DP4N28-2</strain>
    </source>
</reference>
<dbReference type="EMBL" id="JAHVKP010000001">
    <property type="protein sequence ID" value="MBY6218952.1"/>
    <property type="molecule type" value="Genomic_DNA"/>
</dbReference>
<keyword evidence="1" id="KW-0732">Signal</keyword>
<dbReference type="Proteomes" id="UP000824927">
    <property type="component" value="Unassembled WGS sequence"/>
</dbReference>
<proteinExistence type="predicted"/>
<evidence type="ECO:0000313" key="3">
    <source>
        <dbReference type="EMBL" id="MBY6218952.1"/>
    </source>
</evidence>
<feature type="chain" id="PRO_5040186424" evidence="1">
    <location>
        <begin position="20"/>
        <end position="245"/>
    </location>
</feature>
<evidence type="ECO:0000313" key="4">
    <source>
        <dbReference type="Proteomes" id="UP000824927"/>
    </source>
</evidence>